<protein>
    <recommendedName>
        <fullName evidence="3">ASCH domain-containing protein</fullName>
    </recommendedName>
</protein>
<dbReference type="KEGG" id="bfz:BAU07_05515"/>
<dbReference type="STRING" id="463014.BAU07_05515"/>
<sequence length="183" mass="20207">MQPLRFDRNVIDDILEGRKVQTRRILKPQPTDATVAWLREVGPNGKWIAVEDPVPPPSRRRIRRMSCPYGEPGQSIPLYDDSGVSFAQVLLIGLRIQRLQDISEADVAAEGCARGHSAHGGFLPGIPMKSVFALAWCELYGARAWAVNPWVWALEFRLEKALPWPASGDAPDSGSRSAAPGNR</sequence>
<dbReference type="AlphaFoldDB" id="A0A193G9Y8"/>
<dbReference type="EMBL" id="CP016172">
    <property type="protein sequence ID" value="ANN76650.1"/>
    <property type="molecule type" value="Genomic_DNA"/>
</dbReference>
<evidence type="ECO:0000313" key="2">
    <source>
        <dbReference type="Proteomes" id="UP000091926"/>
    </source>
</evidence>
<evidence type="ECO:0000313" key="1">
    <source>
        <dbReference type="EMBL" id="ANN76650.1"/>
    </source>
</evidence>
<organism evidence="1 2">
    <name type="scientific">Bordetella flabilis</name>
    <dbReference type="NCBI Taxonomy" id="463014"/>
    <lineage>
        <taxon>Bacteria</taxon>
        <taxon>Pseudomonadati</taxon>
        <taxon>Pseudomonadota</taxon>
        <taxon>Betaproteobacteria</taxon>
        <taxon>Burkholderiales</taxon>
        <taxon>Alcaligenaceae</taxon>
        <taxon>Bordetella</taxon>
    </lineage>
</organism>
<gene>
    <name evidence="1" type="ORF">BAU07_05515</name>
</gene>
<name>A0A193G9Y8_9BORD</name>
<accession>A0A193G9Y8</accession>
<proteinExistence type="predicted"/>
<reference evidence="1 2" key="1">
    <citation type="submission" date="2016-06" db="EMBL/GenBank/DDBJ databases">
        <title>Complete genome sequences of Bordetella bronchialis and Bordetella flabilis.</title>
        <authorList>
            <person name="LiPuma J.J."/>
            <person name="Spilker T."/>
        </authorList>
    </citation>
    <scope>NUCLEOTIDE SEQUENCE [LARGE SCALE GENOMIC DNA]</scope>
    <source>
        <strain evidence="1 2">AU10664</strain>
    </source>
</reference>
<dbReference type="Proteomes" id="UP000091926">
    <property type="component" value="Chromosome"/>
</dbReference>
<evidence type="ECO:0008006" key="3">
    <source>
        <dbReference type="Google" id="ProtNLM"/>
    </source>
</evidence>
<keyword evidence="2" id="KW-1185">Reference proteome</keyword>